<dbReference type="AlphaFoldDB" id="A0A3B3ZFC2"/>
<sequence length="245" mass="28235">MASVSCVLSEDQLLCSICLEVFTDPVSTSCGHSFCKTCIYHHWDHSEQYQCPVCKEDFSSKPQLRAVNTPRLQRHHLICPHDKPLELFCLIEKTFICVQCTSSQHKDHAVVPLKEECERQQAELETLVKQRRQKIQEILDSVKVNNKNADQEMAEGVKVFSALMDCVQKSLDQFKERITGDQKKVEDRAAELIEELEQEVCVLQQRGADMKLVSEDHFSFLQTFSSVKPAPDASRFFFHLCKKWL</sequence>
<dbReference type="PANTHER" id="PTHR25465">
    <property type="entry name" value="B-BOX DOMAIN CONTAINING"/>
    <property type="match status" value="1"/>
</dbReference>
<evidence type="ECO:0000256" key="4">
    <source>
        <dbReference type="PROSITE-ProRule" id="PRU00024"/>
    </source>
</evidence>
<dbReference type="GO" id="GO:0008270">
    <property type="term" value="F:zinc ion binding"/>
    <property type="evidence" value="ECO:0007669"/>
    <property type="project" value="UniProtKB-KW"/>
</dbReference>
<evidence type="ECO:0000259" key="6">
    <source>
        <dbReference type="PROSITE" id="PS50089"/>
    </source>
</evidence>
<keyword evidence="2 4" id="KW-0863">Zinc-finger</keyword>
<evidence type="ECO:0000256" key="3">
    <source>
        <dbReference type="ARBA" id="ARBA00022833"/>
    </source>
</evidence>
<dbReference type="PROSITE" id="PS50089">
    <property type="entry name" value="ZF_RING_2"/>
    <property type="match status" value="1"/>
</dbReference>
<dbReference type="InterPro" id="IPR027370">
    <property type="entry name" value="Znf-RING_euk"/>
</dbReference>
<dbReference type="SUPFAM" id="SSF57845">
    <property type="entry name" value="B-box zinc-binding domain"/>
    <property type="match status" value="1"/>
</dbReference>
<dbReference type="CDD" id="cd19769">
    <property type="entry name" value="Bbox2_TRIM16-like"/>
    <property type="match status" value="1"/>
</dbReference>
<evidence type="ECO:0000256" key="2">
    <source>
        <dbReference type="ARBA" id="ARBA00022771"/>
    </source>
</evidence>
<dbReference type="Pfam" id="PF00643">
    <property type="entry name" value="zf-B_box"/>
    <property type="match status" value="1"/>
</dbReference>
<feature type="coiled-coil region" evidence="5">
    <location>
        <begin position="114"/>
        <end position="195"/>
    </location>
</feature>
<dbReference type="Pfam" id="PF25600">
    <property type="entry name" value="TRIM_CC"/>
    <property type="match status" value="1"/>
</dbReference>
<dbReference type="Gene3D" id="3.30.160.60">
    <property type="entry name" value="Classic Zinc Finger"/>
    <property type="match status" value="1"/>
</dbReference>
<proteinExistence type="predicted"/>
<dbReference type="InterPro" id="IPR017907">
    <property type="entry name" value="Znf_RING_CS"/>
</dbReference>
<keyword evidence="1" id="KW-0479">Metal-binding</keyword>
<dbReference type="InterPro" id="IPR001841">
    <property type="entry name" value="Znf_RING"/>
</dbReference>
<keyword evidence="9" id="KW-1185">Reference proteome</keyword>
<keyword evidence="5" id="KW-0175">Coiled coil</keyword>
<reference evidence="8" key="1">
    <citation type="submission" date="2025-08" db="UniProtKB">
        <authorList>
            <consortium name="Ensembl"/>
        </authorList>
    </citation>
    <scope>IDENTIFICATION</scope>
</reference>
<feature type="domain" description="B box-type" evidence="7">
    <location>
        <begin position="74"/>
        <end position="113"/>
    </location>
</feature>
<feature type="domain" description="RING-type" evidence="6">
    <location>
        <begin position="15"/>
        <end position="55"/>
    </location>
</feature>
<dbReference type="Proteomes" id="UP000261520">
    <property type="component" value="Unplaced"/>
</dbReference>
<evidence type="ECO:0000259" key="7">
    <source>
        <dbReference type="PROSITE" id="PS50119"/>
    </source>
</evidence>
<dbReference type="SMART" id="SM00184">
    <property type="entry name" value="RING"/>
    <property type="match status" value="1"/>
</dbReference>
<dbReference type="InterPro" id="IPR000315">
    <property type="entry name" value="Znf_B-box"/>
</dbReference>
<reference evidence="8" key="2">
    <citation type="submission" date="2025-09" db="UniProtKB">
        <authorList>
            <consortium name="Ensembl"/>
        </authorList>
    </citation>
    <scope>IDENTIFICATION</scope>
</reference>
<dbReference type="PROSITE" id="PS00518">
    <property type="entry name" value="ZF_RING_1"/>
    <property type="match status" value="1"/>
</dbReference>
<dbReference type="SUPFAM" id="SSF57850">
    <property type="entry name" value="RING/U-box"/>
    <property type="match status" value="1"/>
</dbReference>
<evidence type="ECO:0000313" key="9">
    <source>
        <dbReference type="Proteomes" id="UP000261520"/>
    </source>
</evidence>
<dbReference type="PROSITE" id="PS50119">
    <property type="entry name" value="ZF_BBOX"/>
    <property type="match status" value="1"/>
</dbReference>
<evidence type="ECO:0000256" key="1">
    <source>
        <dbReference type="ARBA" id="ARBA00022723"/>
    </source>
</evidence>
<dbReference type="Gene3D" id="3.30.40.10">
    <property type="entry name" value="Zinc/RING finger domain, C3HC4 (zinc finger)"/>
    <property type="match status" value="1"/>
</dbReference>
<evidence type="ECO:0000256" key="5">
    <source>
        <dbReference type="SAM" id="Coils"/>
    </source>
</evidence>
<dbReference type="Ensembl" id="ENSPMGT00000003479.1">
    <property type="protein sequence ID" value="ENSPMGP00000003278.1"/>
    <property type="gene ID" value="ENSPMGG00000002103.1"/>
</dbReference>
<dbReference type="SMART" id="SM00336">
    <property type="entry name" value="BBOX"/>
    <property type="match status" value="1"/>
</dbReference>
<organism evidence="8 9">
    <name type="scientific">Periophthalmus magnuspinnatus</name>
    <dbReference type="NCBI Taxonomy" id="409849"/>
    <lineage>
        <taxon>Eukaryota</taxon>
        <taxon>Metazoa</taxon>
        <taxon>Chordata</taxon>
        <taxon>Craniata</taxon>
        <taxon>Vertebrata</taxon>
        <taxon>Euteleostomi</taxon>
        <taxon>Actinopterygii</taxon>
        <taxon>Neopterygii</taxon>
        <taxon>Teleostei</taxon>
        <taxon>Neoteleostei</taxon>
        <taxon>Acanthomorphata</taxon>
        <taxon>Gobiaria</taxon>
        <taxon>Gobiiformes</taxon>
        <taxon>Gobioidei</taxon>
        <taxon>Gobiidae</taxon>
        <taxon>Oxudercinae</taxon>
        <taxon>Periophthalmus</taxon>
    </lineage>
</organism>
<dbReference type="InterPro" id="IPR013083">
    <property type="entry name" value="Znf_RING/FYVE/PHD"/>
</dbReference>
<accession>A0A3B3ZFC2</accession>
<name>A0A3B3ZFC2_9GOBI</name>
<dbReference type="InterPro" id="IPR058030">
    <property type="entry name" value="TRIM8/14/16/25/29/45/65_CC"/>
</dbReference>
<dbReference type="InterPro" id="IPR051051">
    <property type="entry name" value="E3_ubiq-ligase_TRIM/RNF"/>
</dbReference>
<dbReference type="Pfam" id="PF13445">
    <property type="entry name" value="zf-RING_UBOX"/>
    <property type="match status" value="1"/>
</dbReference>
<keyword evidence="3" id="KW-0862">Zinc</keyword>
<protein>
    <submittedName>
        <fullName evidence="8">Uncharacterized protein</fullName>
    </submittedName>
</protein>
<dbReference type="PANTHER" id="PTHR25465:SF32">
    <property type="entry name" value="BLOODTHIRSTY-RELATED GENE FAMILY, MEMBER 16 ISOFORM X1-RELATED"/>
    <property type="match status" value="1"/>
</dbReference>
<evidence type="ECO:0000313" key="8">
    <source>
        <dbReference type="Ensembl" id="ENSPMGP00000003278.1"/>
    </source>
</evidence>